<dbReference type="OrthoDB" id="4423007at2"/>
<evidence type="ECO:0000313" key="2">
    <source>
        <dbReference type="Proteomes" id="UP000076947"/>
    </source>
</evidence>
<keyword evidence="2" id="KW-1185">Reference proteome</keyword>
<reference evidence="2" key="1">
    <citation type="submission" date="2016-02" db="EMBL/GenBank/DDBJ databases">
        <authorList>
            <person name="Kaur G."/>
            <person name="Nair G.R."/>
            <person name="Mayilraj S."/>
        </authorList>
    </citation>
    <scope>NUCLEOTIDE SEQUENCE [LARGE SCALE GENOMIC DNA]</scope>
    <source>
        <strain evidence="2">GA-15</strain>
    </source>
</reference>
<dbReference type="Proteomes" id="UP000076947">
    <property type="component" value="Unassembled WGS sequence"/>
</dbReference>
<accession>A0A177ICH7</accession>
<evidence type="ECO:0000313" key="1">
    <source>
        <dbReference type="EMBL" id="OAH26527.1"/>
    </source>
</evidence>
<proteinExistence type="predicted"/>
<protein>
    <submittedName>
        <fullName evidence="1">Uncharacterized protein</fullName>
    </submittedName>
</protein>
<organism evidence="1 2">
    <name type="scientific">Corynebacterium stationis</name>
    <dbReference type="NCBI Taxonomy" id="1705"/>
    <lineage>
        <taxon>Bacteria</taxon>
        <taxon>Bacillati</taxon>
        <taxon>Actinomycetota</taxon>
        <taxon>Actinomycetes</taxon>
        <taxon>Mycobacteriales</taxon>
        <taxon>Corynebacteriaceae</taxon>
        <taxon>Corynebacterium</taxon>
    </lineage>
</organism>
<sequence length="140" mass="15980">MAKNSLLHRIEARLRLITASEFHACIHDEAFRARFLGTQEWSPHTPVIPALWNTTVDELCEHIEWHCPEDNDFLAVPVLLKDPVKLACILVTDIFDVFDPGMTMDEVCDALAKTSDWAFAKEIDVPVQNELEINRLLDLV</sequence>
<dbReference type="RefSeq" id="WP_066840012.1">
    <property type="nucleotide sequence ID" value="NZ_LSTQ01000023.1"/>
</dbReference>
<dbReference type="EMBL" id="LSTQ01000023">
    <property type="protein sequence ID" value="OAH26527.1"/>
    <property type="molecule type" value="Genomic_DNA"/>
</dbReference>
<gene>
    <name evidence="1" type="ORF">AYJ05_03510</name>
</gene>
<dbReference type="AlphaFoldDB" id="A0A177ICH7"/>
<name>A0A177ICH7_9CORY</name>
<comment type="caution">
    <text evidence="1">The sequence shown here is derived from an EMBL/GenBank/DDBJ whole genome shotgun (WGS) entry which is preliminary data.</text>
</comment>